<dbReference type="InterPro" id="IPR019888">
    <property type="entry name" value="Tscrpt_reg_AsnC-like"/>
</dbReference>
<keyword evidence="1" id="KW-0805">Transcription regulation</keyword>
<evidence type="ECO:0000256" key="2">
    <source>
        <dbReference type="ARBA" id="ARBA00023125"/>
    </source>
</evidence>
<gene>
    <name evidence="6" type="ORF">GIY23_08555</name>
</gene>
<feature type="domain" description="HTH asnC-type" evidence="5">
    <location>
        <begin position="188"/>
        <end position="219"/>
    </location>
</feature>
<feature type="domain" description="Transcription regulator AsnC/Lrp ligand binding" evidence="4">
    <location>
        <begin position="86"/>
        <end position="146"/>
    </location>
</feature>
<dbReference type="InterPro" id="IPR000485">
    <property type="entry name" value="AsnC-type_HTH_dom"/>
</dbReference>
<sequence>MPTTPTGSATSVLDELDRAVIHALQIAPRASWTDLGAALQYSGTTLARRWNRLRSQGWAWVTGSGSPKLWFGMAGALLRADVAEEAVDEVLSLLARDPRTKSVYRLAGRGSVLAHVIVTDRSHLDTWSREIASLQGVLDTDVRMVTGTHQDARTWRLDGLTPAQQKELHVATGTSRPIHLPPERVRPLLHALGRDGRASAAELARSTGWPRTTVQRRLLDLSRAGLLAIRCDVTQEAVGCPVTLWLSGSLDAAVLSESLPRIAALSQVRLLLTTTGVDNVVIGAWLGRVEDALDLERRLVEAAPQLRVREREVAMRKAKIQGWIVDDTGRARESVPIDPWAQAGPGR</sequence>
<dbReference type="EMBL" id="CP045929">
    <property type="protein sequence ID" value="QGK69569.1"/>
    <property type="molecule type" value="Genomic_DNA"/>
</dbReference>
<evidence type="ECO:0000313" key="7">
    <source>
        <dbReference type="Proteomes" id="UP000371041"/>
    </source>
</evidence>
<evidence type="ECO:0000313" key="6">
    <source>
        <dbReference type="EMBL" id="QGK69569.1"/>
    </source>
</evidence>
<dbReference type="SUPFAM" id="SSF46785">
    <property type="entry name" value="Winged helix' DNA-binding domain"/>
    <property type="match status" value="2"/>
</dbReference>
<dbReference type="InterPro" id="IPR036388">
    <property type="entry name" value="WH-like_DNA-bd_sf"/>
</dbReference>
<protein>
    <submittedName>
        <fullName evidence="6">AsnC family transcriptional regulator</fullName>
    </submittedName>
</protein>
<evidence type="ECO:0000259" key="4">
    <source>
        <dbReference type="Pfam" id="PF01037"/>
    </source>
</evidence>
<name>A0A5Q3QDD2_9PSEU</name>
<keyword evidence="2" id="KW-0238">DNA-binding</keyword>
<evidence type="ECO:0000259" key="5">
    <source>
        <dbReference type="Pfam" id="PF13404"/>
    </source>
</evidence>
<dbReference type="InterPro" id="IPR011008">
    <property type="entry name" value="Dimeric_a/b-barrel"/>
</dbReference>
<evidence type="ECO:0000256" key="3">
    <source>
        <dbReference type="ARBA" id="ARBA00023163"/>
    </source>
</evidence>
<dbReference type="AlphaFoldDB" id="A0A5Q3QDD2"/>
<dbReference type="Pfam" id="PF01037">
    <property type="entry name" value="AsnC_trans_reg"/>
    <property type="match status" value="1"/>
</dbReference>
<proteinExistence type="predicted"/>
<dbReference type="PANTHER" id="PTHR30154:SF34">
    <property type="entry name" value="TRANSCRIPTIONAL REGULATOR AZLB"/>
    <property type="match status" value="1"/>
</dbReference>
<dbReference type="GO" id="GO:0005829">
    <property type="term" value="C:cytosol"/>
    <property type="evidence" value="ECO:0007669"/>
    <property type="project" value="TreeGrafter"/>
</dbReference>
<dbReference type="PANTHER" id="PTHR30154">
    <property type="entry name" value="LEUCINE-RESPONSIVE REGULATORY PROTEIN"/>
    <property type="match status" value="1"/>
</dbReference>
<keyword evidence="7" id="KW-1185">Reference proteome</keyword>
<dbReference type="Pfam" id="PF13404">
    <property type="entry name" value="HTH_AsnC-type"/>
    <property type="match status" value="2"/>
</dbReference>
<dbReference type="SMART" id="SM00344">
    <property type="entry name" value="HTH_ASNC"/>
    <property type="match status" value="2"/>
</dbReference>
<dbReference type="Proteomes" id="UP000371041">
    <property type="component" value="Chromosome"/>
</dbReference>
<dbReference type="Gene3D" id="1.10.10.10">
    <property type="entry name" value="Winged helix-like DNA-binding domain superfamily/Winged helix DNA-binding domain"/>
    <property type="match status" value="2"/>
</dbReference>
<dbReference type="GO" id="GO:0043565">
    <property type="term" value="F:sequence-specific DNA binding"/>
    <property type="evidence" value="ECO:0007669"/>
    <property type="project" value="InterPro"/>
</dbReference>
<dbReference type="SUPFAM" id="SSF54909">
    <property type="entry name" value="Dimeric alpha+beta barrel"/>
    <property type="match status" value="1"/>
</dbReference>
<evidence type="ECO:0000256" key="1">
    <source>
        <dbReference type="ARBA" id="ARBA00023015"/>
    </source>
</evidence>
<reference evidence="7" key="1">
    <citation type="submission" date="2019-11" db="EMBL/GenBank/DDBJ databases">
        <title>The complete genome sequence of Saccharopolyspora sp. E2A.</title>
        <authorList>
            <person name="Zhang G."/>
        </authorList>
    </citation>
    <scope>NUCLEOTIDE SEQUENCE [LARGE SCALE GENOMIC DNA]</scope>
    <source>
        <strain evidence="7">E2A</strain>
    </source>
</reference>
<dbReference type="Gene3D" id="3.30.70.920">
    <property type="match status" value="1"/>
</dbReference>
<dbReference type="RefSeq" id="WP_154076164.1">
    <property type="nucleotide sequence ID" value="NZ_CP045929.1"/>
</dbReference>
<organism evidence="6 7">
    <name type="scientific">Allosaccharopolyspora coralli</name>
    <dbReference type="NCBI Taxonomy" id="2665642"/>
    <lineage>
        <taxon>Bacteria</taxon>
        <taxon>Bacillati</taxon>
        <taxon>Actinomycetota</taxon>
        <taxon>Actinomycetes</taxon>
        <taxon>Pseudonocardiales</taxon>
        <taxon>Pseudonocardiaceae</taxon>
        <taxon>Allosaccharopolyspora</taxon>
    </lineage>
</organism>
<dbReference type="GO" id="GO:0043200">
    <property type="term" value="P:response to amino acid"/>
    <property type="evidence" value="ECO:0007669"/>
    <property type="project" value="TreeGrafter"/>
</dbReference>
<dbReference type="InterPro" id="IPR036390">
    <property type="entry name" value="WH_DNA-bd_sf"/>
</dbReference>
<feature type="domain" description="HTH asnC-type" evidence="5">
    <location>
        <begin position="13"/>
        <end position="54"/>
    </location>
</feature>
<dbReference type="InterPro" id="IPR019887">
    <property type="entry name" value="Tscrpt_reg_AsnC/Lrp_C"/>
</dbReference>
<accession>A0A5Q3QDD2</accession>
<dbReference type="KEGG" id="sace:GIY23_08555"/>
<keyword evidence="3" id="KW-0804">Transcription</keyword>